<dbReference type="Proteomes" id="UP000008177">
    <property type="component" value="Unplaced contigs"/>
</dbReference>
<accession>G2Y629</accession>
<feature type="region of interest" description="Disordered" evidence="1">
    <location>
        <begin position="77"/>
        <end position="122"/>
    </location>
</feature>
<gene>
    <name evidence="2" type="ORF">BofuT4_P110940.1</name>
</gene>
<dbReference type="InParanoid" id="G2Y629"/>
<feature type="compositionally biased region" description="Basic and acidic residues" evidence="1">
    <location>
        <begin position="79"/>
        <end position="89"/>
    </location>
</feature>
<feature type="compositionally biased region" description="Acidic residues" evidence="1">
    <location>
        <begin position="110"/>
        <end position="122"/>
    </location>
</feature>
<feature type="compositionally biased region" description="Low complexity" evidence="1">
    <location>
        <begin position="317"/>
        <end position="333"/>
    </location>
</feature>
<reference evidence="3" key="1">
    <citation type="journal article" date="2011" name="PLoS Genet.">
        <title>Genomic analysis of the necrotrophic fungal pathogens Sclerotinia sclerotiorum and Botrytis cinerea.</title>
        <authorList>
            <person name="Amselem J."/>
            <person name="Cuomo C.A."/>
            <person name="van Kan J.A."/>
            <person name="Viaud M."/>
            <person name="Benito E.P."/>
            <person name="Couloux A."/>
            <person name="Coutinho P.M."/>
            <person name="de Vries R.P."/>
            <person name="Dyer P.S."/>
            <person name="Fillinger S."/>
            <person name="Fournier E."/>
            <person name="Gout L."/>
            <person name="Hahn M."/>
            <person name="Kohn L."/>
            <person name="Lapalu N."/>
            <person name="Plummer K.M."/>
            <person name="Pradier J.M."/>
            <person name="Quevillon E."/>
            <person name="Sharon A."/>
            <person name="Simon A."/>
            <person name="ten Have A."/>
            <person name="Tudzynski B."/>
            <person name="Tudzynski P."/>
            <person name="Wincker P."/>
            <person name="Andrew M."/>
            <person name="Anthouard V."/>
            <person name="Beever R.E."/>
            <person name="Beffa R."/>
            <person name="Benoit I."/>
            <person name="Bouzid O."/>
            <person name="Brault B."/>
            <person name="Chen Z."/>
            <person name="Choquer M."/>
            <person name="Collemare J."/>
            <person name="Cotton P."/>
            <person name="Danchin E.G."/>
            <person name="Da Silva C."/>
            <person name="Gautier A."/>
            <person name="Giraud C."/>
            <person name="Giraud T."/>
            <person name="Gonzalez C."/>
            <person name="Grossetete S."/>
            <person name="Guldener U."/>
            <person name="Henrissat B."/>
            <person name="Howlett B.J."/>
            <person name="Kodira C."/>
            <person name="Kretschmer M."/>
            <person name="Lappartient A."/>
            <person name="Leroch M."/>
            <person name="Levis C."/>
            <person name="Mauceli E."/>
            <person name="Neuveglise C."/>
            <person name="Oeser B."/>
            <person name="Pearson M."/>
            <person name="Poulain J."/>
            <person name="Poussereau N."/>
            <person name="Quesneville H."/>
            <person name="Rascle C."/>
            <person name="Schumacher J."/>
            <person name="Segurens B."/>
            <person name="Sexton A."/>
            <person name="Silva E."/>
            <person name="Sirven C."/>
            <person name="Soanes D.M."/>
            <person name="Talbot N.J."/>
            <person name="Templeton M."/>
            <person name="Yandava C."/>
            <person name="Yarden O."/>
            <person name="Zeng Q."/>
            <person name="Rollins J.A."/>
            <person name="Lebrun M.H."/>
            <person name="Dickman M."/>
        </authorList>
    </citation>
    <scope>NUCLEOTIDE SEQUENCE [LARGE SCALE GENOMIC DNA]</scope>
    <source>
        <strain evidence="3">T4</strain>
    </source>
</reference>
<dbReference type="EMBL" id="FQ790291">
    <property type="protein sequence ID" value="CCD48081.1"/>
    <property type="molecule type" value="Genomic_DNA"/>
</dbReference>
<feature type="compositionally biased region" description="Acidic residues" evidence="1">
    <location>
        <begin position="1"/>
        <end position="22"/>
    </location>
</feature>
<name>G2Y629_BOTF4</name>
<evidence type="ECO:0000313" key="2">
    <source>
        <dbReference type="EMBL" id="CCD48081.1"/>
    </source>
</evidence>
<organism evidence="2 3">
    <name type="scientific">Botryotinia fuckeliana (strain T4)</name>
    <name type="common">Noble rot fungus</name>
    <name type="synonym">Botrytis cinerea</name>
    <dbReference type="NCBI Taxonomy" id="999810"/>
    <lineage>
        <taxon>Eukaryota</taxon>
        <taxon>Fungi</taxon>
        <taxon>Dikarya</taxon>
        <taxon>Ascomycota</taxon>
        <taxon>Pezizomycotina</taxon>
        <taxon>Leotiomycetes</taxon>
        <taxon>Helotiales</taxon>
        <taxon>Sclerotiniaceae</taxon>
        <taxon>Botrytis</taxon>
    </lineage>
</organism>
<evidence type="ECO:0000256" key="1">
    <source>
        <dbReference type="SAM" id="MobiDB-lite"/>
    </source>
</evidence>
<feature type="region of interest" description="Disordered" evidence="1">
    <location>
        <begin position="1"/>
        <end position="28"/>
    </location>
</feature>
<dbReference type="OrthoDB" id="10636865at2759"/>
<feature type="region of interest" description="Disordered" evidence="1">
    <location>
        <begin position="317"/>
        <end position="337"/>
    </location>
</feature>
<protein>
    <submittedName>
        <fullName evidence="2">Uncharacterized protein</fullName>
    </submittedName>
</protein>
<dbReference type="AlphaFoldDB" id="G2Y629"/>
<dbReference type="HOGENOM" id="CLU_778437_0_0_1"/>
<sequence>MEREEDEREEDEREEDEREDDDERGREIEVEVNVELRMEDGNEDEDEGYGIVVVEKRRVVEVDSRVEVAGVEVVDLNVDETHDDKTHDDELPDAEDPALTLVDPPVSTAEEGEKEEKEEEEEEEVTKLAISLLEVCTGVRVQIPVELPPPFKPPEGKPEDKSVVQLVDMGIVEGKGVEVPDPLSITVIHCVLVRLSVMVMMLVGRAGQSVRDVLLMMRVAERVGERGVDVDVDVEVSIVMGLAERIGFVTVEIVIETVVERPPLPEIKAFVAEAPIMEELESTDVESKVPETVVPLPVSSATRCGCVNGKSDPIDVFESSSSSSSSLSSSSPPCSCPCPCPPFPESELHGQPHRFS</sequence>
<evidence type="ECO:0000313" key="3">
    <source>
        <dbReference type="Proteomes" id="UP000008177"/>
    </source>
</evidence>
<proteinExistence type="predicted"/>